<feature type="domain" description="Peptidase S9 prolyl oligopeptidase catalytic" evidence="3">
    <location>
        <begin position="141"/>
        <end position="320"/>
    </location>
</feature>
<dbReference type="Proteomes" id="UP000182344">
    <property type="component" value="Unassembled WGS sequence"/>
</dbReference>
<evidence type="ECO:0000313" key="4">
    <source>
        <dbReference type="EMBL" id="OIP87621.1"/>
    </source>
</evidence>
<sequence length="343" mass="38869">MSKWVKIISIFILIGVMGYFFWPRKIISPLANVNFTEKSLEKYDFDSLAKEYGGVQDIAPVREIEILGNIPEIEKRSGVLSYARTNEIKFISDGKWVSGMINIPVGAQSIAPISVIIMIRGYAEKEGYYPGSGTWKVADELAKAGYATVSLDFLGYGNSDAESGDVLEARFHKVIEVLDLIESVKQLPWVDKSKIGIWAHSNGGQIALSVLEITGEKYPTVLWAPMTLAFPQSLIDTADEGEDRQKAINFVNLFNKYYDSRRYAFENYYEWINAPILIQQGTADMWVKVEWQQDVVNNLKLLNKDVELQIFDGADHNMRGKMGELWKEAVGKDMEFFSKFVLK</sequence>
<dbReference type="InterPro" id="IPR001375">
    <property type="entry name" value="Peptidase_S9_cat"/>
</dbReference>
<feature type="transmembrane region" description="Helical" evidence="2">
    <location>
        <begin position="7"/>
        <end position="22"/>
    </location>
</feature>
<keyword evidence="2" id="KW-0812">Transmembrane</keyword>
<reference evidence="4 5" key="1">
    <citation type="journal article" date="2016" name="Environ. Microbiol.">
        <title>Genomic resolution of a cold subsurface aquifer community provides metabolic insights for novel microbes adapted to high CO concentrations.</title>
        <authorList>
            <person name="Probst A.J."/>
            <person name="Castelle C.J."/>
            <person name="Singh A."/>
            <person name="Brown C.T."/>
            <person name="Anantharaman K."/>
            <person name="Sharon I."/>
            <person name="Hug L.A."/>
            <person name="Burstein D."/>
            <person name="Emerson J.B."/>
            <person name="Thomas B.C."/>
            <person name="Banfield J.F."/>
        </authorList>
    </citation>
    <scope>NUCLEOTIDE SEQUENCE [LARGE SCALE GENOMIC DNA]</scope>
    <source>
        <strain evidence="4">CG2_30_35_20</strain>
    </source>
</reference>
<protein>
    <recommendedName>
        <fullName evidence="3">Peptidase S9 prolyl oligopeptidase catalytic domain-containing protein</fullName>
    </recommendedName>
</protein>
<dbReference type="PANTHER" id="PTHR22946:SF9">
    <property type="entry name" value="POLYKETIDE TRANSFERASE AF380"/>
    <property type="match status" value="1"/>
</dbReference>
<proteinExistence type="predicted"/>
<dbReference type="EMBL" id="MNZO01000013">
    <property type="protein sequence ID" value="OIP87621.1"/>
    <property type="molecule type" value="Genomic_DNA"/>
</dbReference>
<dbReference type="AlphaFoldDB" id="A0A1J5HQK3"/>
<dbReference type="GO" id="GO:0006508">
    <property type="term" value="P:proteolysis"/>
    <property type="evidence" value="ECO:0007669"/>
    <property type="project" value="InterPro"/>
</dbReference>
<keyword evidence="2" id="KW-1133">Transmembrane helix</keyword>
<dbReference type="Pfam" id="PF00326">
    <property type="entry name" value="Peptidase_S9"/>
    <property type="match status" value="1"/>
</dbReference>
<comment type="caution">
    <text evidence="4">The sequence shown here is derived from an EMBL/GenBank/DDBJ whole genome shotgun (WGS) entry which is preliminary data.</text>
</comment>
<evidence type="ECO:0000313" key="5">
    <source>
        <dbReference type="Proteomes" id="UP000182344"/>
    </source>
</evidence>
<dbReference type="GO" id="GO:0052689">
    <property type="term" value="F:carboxylic ester hydrolase activity"/>
    <property type="evidence" value="ECO:0007669"/>
    <property type="project" value="UniProtKB-ARBA"/>
</dbReference>
<name>A0A1J5HQK3_9BACT</name>
<dbReference type="InterPro" id="IPR029058">
    <property type="entry name" value="AB_hydrolase_fold"/>
</dbReference>
<dbReference type="SUPFAM" id="SSF53474">
    <property type="entry name" value="alpha/beta-Hydrolases"/>
    <property type="match status" value="1"/>
</dbReference>
<accession>A0A1J5HQK3</accession>
<organism evidence="4 5">
    <name type="scientific">Candidatus Shapirobacteria bacterium CG2_30_35_20</name>
    <dbReference type="NCBI Taxonomy" id="1805376"/>
    <lineage>
        <taxon>Bacteria</taxon>
        <taxon>Candidatus Shapironibacteriota</taxon>
    </lineage>
</organism>
<keyword evidence="2" id="KW-0472">Membrane</keyword>
<dbReference type="GO" id="GO:0008236">
    <property type="term" value="F:serine-type peptidase activity"/>
    <property type="evidence" value="ECO:0007669"/>
    <property type="project" value="InterPro"/>
</dbReference>
<evidence type="ECO:0000256" key="1">
    <source>
        <dbReference type="ARBA" id="ARBA00022801"/>
    </source>
</evidence>
<evidence type="ECO:0000256" key="2">
    <source>
        <dbReference type="SAM" id="Phobius"/>
    </source>
</evidence>
<dbReference type="PANTHER" id="PTHR22946">
    <property type="entry name" value="DIENELACTONE HYDROLASE DOMAIN-CONTAINING PROTEIN-RELATED"/>
    <property type="match status" value="1"/>
</dbReference>
<keyword evidence="1" id="KW-0378">Hydrolase</keyword>
<evidence type="ECO:0000259" key="3">
    <source>
        <dbReference type="Pfam" id="PF00326"/>
    </source>
</evidence>
<dbReference type="STRING" id="1805376.AUK05_00860"/>
<dbReference type="Gene3D" id="3.40.50.1820">
    <property type="entry name" value="alpha/beta hydrolase"/>
    <property type="match status" value="1"/>
</dbReference>
<dbReference type="InterPro" id="IPR050261">
    <property type="entry name" value="FrsA_esterase"/>
</dbReference>
<gene>
    <name evidence="4" type="ORF">AUK05_00860</name>
</gene>